<evidence type="ECO:0000313" key="4">
    <source>
        <dbReference type="Proteomes" id="UP001162162"/>
    </source>
</evidence>
<keyword evidence="1" id="KW-0456">Lyase</keyword>
<dbReference type="Pfam" id="PF26577">
    <property type="entry name" value="TSEN34_N"/>
    <property type="match status" value="1"/>
</dbReference>
<dbReference type="PANTHER" id="PTHR13070">
    <property type="entry name" value="TRNA-SPLICING ENDONUCLEASE SUBUNIT SEN34-RELATED"/>
    <property type="match status" value="1"/>
</dbReference>
<protein>
    <recommendedName>
        <fullName evidence="2">TSEN34 N-terminal domain-containing protein</fullName>
    </recommendedName>
</protein>
<dbReference type="InterPro" id="IPR059049">
    <property type="entry name" value="TSEN34_N"/>
</dbReference>
<organism evidence="3 4">
    <name type="scientific">Aromia moschata</name>
    <dbReference type="NCBI Taxonomy" id="1265417"/>
    <lineage>
        <taxon>Eukaryota</taxon>
        <taxon>Metazoa</taxon>
        <taxon>Ecdysozoa</taxon>
        <taxon>Arthropoda</taxon>
        <taxon>Hexapoda</taxon>
        <taxon>Insecta</taxon>
        <taxon>Pterygota</taxon>
        <taxon>Neoptera</taxon>
        <taxon>Endopterygota</taxon>
        <taxon>Coleoptera</taxon>
        <taxon>Polyphaga</taxon>
        <taxon>Cucujiformia</taxon>
        <taxon>Chrysomeloidea</taxon>
        <taxon>Cerambycidae</taxon>
        <taxon>Cerambycinae</taxon>
        <taxon>Callichromatini</taxon>
        <taxon>Aromia</taxon>
    </lineage>
</organism>
<comment type="caution">
    <text evidence="3">The sequence shown here is derived from an EMBL/GenBank/DDBJ whole genome shotgun (WGS) entry which is preliminary data.</text>
</comment>
<feature type="domain" description="TSEN34 N-terminal" evidence="2">
    <location>
        <begin position="6"/>
        <end position="65"/>
    </location>
</feature>
<dbReference type="PANTHER" id="PTHR13070:SF0">
    <property type="entry name" value="TRNA-SPLICING ENDONUCLEASE SUBUNIT SEN34"/>
    <property type="match status" value="1"/>
</dbReference>
<evidence type="ECO:0000313" key="3">
    <source>
        <dbReference type="EMBL" id="KAJ8956680.1"/>
    </source>
</evidence>
<reference evidence="3" key="1">
    <citation type="journal article" date="2023" name="Insect Mol. Biol.">
        <title>Genome sequencing provides insights into the evolution of gene families encoding plant cell wall-degrading enzymes in longhorned beetles.</title>
        <authorList>
            <person name="Shin N.R."/>
            <person name="Okamura Y."/>
            <person name="Kirsch R."/>
            <person name="Pauchet Y."/>
        </authorList>
    </citation>
    <scope>NUCLEOTIDE SEQUENCE</scope>
    <source>
        <strain evidence="3">AMC_N1</strain>
    </source>
</reference>
<evidence type="ECO:0000259" key="2">
    <source>
        <dbReference type="Pfam" id="PF26577"/>
    </source>
</evidence>
<dbReference type="EMBL" id="JAPWTK010000028">
    <property type="protein sequence ID" value="KAJ8956680.1"/>
    <property type="molecule type" value="Genomic_DNA"/>
</dbReference>
<sequence length="242" mass="28471">MPDRIELIYSNEGIFTFSVEDWSILRKEHRIIGEIIGNTAFIPALPVKILPEEALLLVEKEIVTIKEITNYNFDPTFSAQKIGELENHLLQSQTVEYKKCRKLQLESMIDKIVEKRRKMDDNRSPEDILNEELEKSSIVNKNNMIWPILMKPLDFVETNSTPINAEDISKLSTKLKCLVYRDLWEKGYYVTQGNKFGVWLIGNIALDTILNTYDTLVGWRHRYLQIYEYKNHKILHDFMMEV</sequence>
<proteinExistence type="predicted"/>
<dbReference type="GO" id="GO:0000213">
    <property type="term" value="F:tRNA-intron lyase activity"/>
    <property type="evidence" value="ECO:0007669"/>
    <property type="project" value="TreeGrafter"/>
</dbReference>
<name>A0AAV8Z0V0_9CUCU</name>
<dbReference type="GO" id="GO:0000379">
    <property type="term" value="P:tRNA-type intron splice site recognition and cleavage"/>
    <property type="evidence" value="ECO:0007669"/>
    <property type="project" value="TreeGrafter"/>
</dbReference>
<accession>A0AAV8Z0V0</accession>
<dbReference type="Proteomes" id="UP001162162">
    <property type="component" value="Unassembled WGS sequence"/>
</dbReference>
<dbReference type="SUPFAM" id="SSF53032">
    <property type="entry name" value="tRNA-intron endonuclease catalytic domain-like"/>
    <property type="match status" value="1"/>
</dbReference>
<evidence type="ECO:0000256" key="1">
    <source>
        <dbReference type="ARBA" id="ARBA00023239"/>
    </source>
</evidence>
<dbReference type="AlphaFoldDB" id="A0AAV8Z0V0"/>
<keyword evidence="4" id="KW-1185">Reference proteome</keyword>
<gene>
    <name evidence="3" type="ORF">NQ318_014035</name>
</gene>
<dbReference type="InterPro" id="IPR036167">
    <property type="entry name" value="tRNA_intron_Endo_cat-like_sf"/>
</dbReference>